<evidence type="ECO:0000256" key="6">
    <source>
        <dbReference type="ARBA" id="ARBA00022833"/>
    </source>
</evidence>
<reference evidence="12" key="1">
    <citation type="journal article" date="2020" name="Fungal Divers.">
        <title>Resolving the Mortierellaceae phylogeny through synthesis of multi-gene phylogenetics and phylogenomics.</title>
        <authorList>
            <person name="Vandepol N."/>
            <person name="Liber J."/>
            <person name="Desiro A."/>
            <person name="Na H."/>
            <person name="Kennedy M."/>
            <person name="Barry K."/>
            <person name="Grigoriev I.V."/>
            <person name="Miller A.N."/>
            <person name="O'Donnell K."/>
            <person name="Stajich J.E."/>
            <person name="Bonito G."/>
        </authorList>
    </citation>
    <scope>NUCLEOTIDE SEQUENCE</scope>
    <source>
        <strain evidence="12">CK1249</strain>
    </source>
</reference>
<feature type="compositionally biased region" description="Low complexity" evidence="10">
    <location>
        <begin position="1032"/>
        <end position="1045"/>
    </location>
</feature>
<feature type="compositionally biased region" description="Basic and acidic residues" evidence="10">
    <location>
        <begin position="968"/>
        <end position="995"/>
    </location>
</feature>
<sequence length="1045" mass="113654">NRRNHGRSPRQASEGGAARIDDDDDIEINMDRPIEISENQQAESASASASSSSTGAKTAPSKDRRRDGHEGREGQRKGKEVSGSSSSRQQHLKSENGRSRVAAGDGGPETSSSGRGSGSGSNTTANRRQRNRKGDLGGRTFPASTGRQEQAAESSGSQRHAQRNVSRAQPKKFVHTVEEDRDLMAALTAGLTNSTYECMVCWDVIRPAHKTWNCQVCWAAFHLDCLSTWAKKSSEDPNNNGAGWRCCGKHTCTSVCHAGLCPPCEEKQEQKCYCGKHERMARCGDGEMKTTLINGEVLTGYYECAEICSRPLACGHHQCTKKCHPLDDEPGQCSARPEVVNTCPCGTKTIETLLMGKMRSACTDPIPVCGGVCKKLLNCGHRCMQKCHLGECSPCKMVVQVDCRCGSTQVKRVCSDMGLYGDELPTCERLCRGLRACGKHQCTNRCCPAKNQPKSKKGDLAALEAHVCTLICGKKLQCKQCMCRKSKMPNVPCYKTNPSCGKVCGRRLDCNLHNCNKSCHSGECSLPPSDVCSQPCPKPRKSCGHRCGVACHGGQPCPEDQPCQVIVPSSCKCGHLTMESACNASLENPWDGKPRMIKCNDYCLIAERNKRVALALDIEDKGEPGPRIPEYDSYVLDYAAANMEFTLKIEKQLAEWGHRRKFVHELAAHYNITSESVDVEPYRSVTIRRQQDTSVPALVASQACRQKRPTSASVSGSTVGLEQLRKPMIKDPVNAIYLHDLAFGLTRTELAAQLAPIFGNIKYGIRWLTDDDAILVPHPGSMQMDELEAVLVRLRSGIKIVAAKGNLCERVELCWVNKEGEVVSHTNVGGSQTRRFFNAHQGNQLAKKATAPKVTNTFALLDDDERIAAAKKVEEERILRAKEVAGTLSLDAWEEASASSSVPAIPKSSLGSSSTAGTLISEPVLMEDVPSETTEDMTKFVVVEAGEFTGEVVDDWQELLEDDDEIEETGKQGEDKAQDEVKDEAIGSEKQRAEGQEPSSKGSSDDEGVIVNPSDLSEAEQNTRSGDENDPVVASADASVESSSA</sequence>
<dbReference type="Pfam" id="PF01424">
    <property type="entry name" value="R3H"/>
    <property type="match status" value="1"/>
</dbReference>
<keyword evidence="13" id="KW-1185">Reference proteome</keyword>
<feature type="domain" description="R3H" evidence="11">
    <location>
        <begin position="625"/>
        <end position="691"/>
    </location>
</feature>
<evidence type="ECO:0000313" key="12">
    <source>
        <dbReference type="EMBL" id="KAF9968163.1"/>
    </source>
</evidence>
<keyword evidence="5" id="KW-0863">Zinc-finger</keyword>
<dbReference type="SMART" id="SM00438">
    <property type="entry name" value="ZnF_NFX"/>
    <property type="match status" value="6"/>
</dbReference>
<dbReference type="EMBL" id="JAAAHY010000035">
    <property type="protein sequence ID" value="KAF9968163.1"/>
    <property type="molecule type" value="Genomic_DNA"/>
</dbReference>
<dbReference type="GO" id="GO:0008270">
    <property type="term" value="F:zinc ion binding"/>
    <property type="evidence" value="ECO:0007669"/>
    <property type="project" value="UniProtKB-KW"/>
</dbReference>
<dbReference type="CDD" id="cd02325">
    <property type="entry name" value="R3H"/>
    <property type="match status" value="1"/>
</dbReference>
<dbReference type="PANTHER" id="PTHR12360">
    <property type="entry name" value="NUCLEAR TRANSCRIPTION FACTOR, X-BOX BINDING 1 NFX1"/>
    <property type="match status" value="1"/>
</dbReference>
<dbReference type="GO" id="GO:0005634">
    <property type="term" value="C:nucleus"/>
    <property type="evidence" value="ECO:0007669"/>
    <property type="project" value="UniProtKB-SubCell"/>
</dbReference>
<dbReference type="InterPro" id="IPR001374">
    <property type="entry name" value="R3H_dom"/>
</dbReference>
<feature type="non-terminal residue" evidence="12">
    <location>
        <position position="1045"/>
    </location>
</feature>
<evidence type="ECO:0000259" key="11">
    <source>
        <dbReference type="PROSITE" id="PS51061"/>
    </source>
</evidence>
<feature type="region of interest" description="Disordered" evidence="10">
    <location>
        <begin position="897"/>
        <end position="916"/>
    </location>
</feature>
<dbReference type="GO" id="GO:0000981">
    <property type="term" value="F:DNA-binding transcription factor activity, RNA polymerase II-specific"/>
    <property type="evidence" value="ECO:0007669"/>
    <property type="project" value="TreeGrafter"/>
</dbReference>
<dbReference type="CDD" id="cd06008">
    <property type="entry name" value="NF-X1-zinc-finger"/>
    <property type="match status" value="5"/>
</dbReference>
<keyword evidence="3" id="KW-0479">Metal-binding</keyword>
<keyword evidence="7" id="KW-0805">Transcription regulation</keyword>
<keyword evidence="8" id="KW-0804">Transcription</keyword>
<evidence type="ECO:0000256" key="8">
    <source>
        <dbReference type="ARBA" id="ARBA00023163"/>
    </source>
</evidence>
<feature type="compositionally biased region" description="Basic and acidic residues" evidence="10">
    <location>
        <begin position="60"/>
        <end position="80"/>
    </location>
</feature>
<accession>A0A9P6JE88</accession>
<feature type="region of interest" description="Disordered" evidence="10">
    <location>
        <begin position="1"/>
        <end position="172"/>
    </location>
</feature>
<comment type="similarity">
    <text evidence="2">Belongs to the NFX1 family.</text>
</comment>
<dbReference type="InterPro" id="IPR036867">
    <property type="entry name" value="R3H_dom_sf"/>
</dbReference>
<evidence type="ECO:0000256" key="5">
    <source>
        <dbReference type="ARBA" id="ARBA00022771"/>
    </source>
</evidence>
<dbReference type="InterPro" id="IPR034078">
    <property type="entry name" value="NFX1_fam"/>
</dbReference>
<keyword evidence="6" id="KW-0862">Zinc</keyword>
<name>A0A9P6JE88_MORAP</name>
<dbReference type="OrthoDB" id="6512771at2759"/>
<keyword evidence="9" id="KW-0539">Nucleus</keyword>
<dbReference type="AlphaFoldDB" id="A0A9P6JE88"/>
<dbReference type="Proteomes" id="UP000738359">
    <property type="component" value="Unassembled WGS sequence"/>
</dbReference>
<evidence type="ECO:0000256" key="9">
    <source>
        <dbReference type="ARBA" id="ARBA00023242"/>
    </source>
</evidence>
<proteinExistence type="inferred from homology"/>
<protein>
    <submittedName>
        <fullName evidence="12">FKBP12-associated protein</fullName>
    </submittedName>
</protein>
<feature type="region of interest" description="Disordered" evidence="10">
    <location>
        <begin position="961"/>
        <end position="1045"/>
    </location>
</feature>
<dbReference type="PROSITE" id="PS51061">
    <property type="entry name" value="R3H"/>
    <property type="match status" value="1"/>
</dbReference>
<evidence type="ECO:0000256" key="7">
    <source>
        <dbReference type="ARBA" id="ARBA00023015"/>
    </source>
</evidence>
<keyword evidence="4" id="KW-0677">Repeat</keyword>
<gene>
    <name evidence="12" type="primary">FAP1</name>
    <name evidence="12" type="ORF">BGZ70_006283</name>
</gene>
<dbReference type="GO" id="GO:0000122">
    <property type="term" value="P:negative regulation of transcription by RNA polymerase II"/>
    <property type="evidence" value="ECO:0007669"/>
    <property type="project" value="TreeGrafter"/>
</dbReference>
<feature type="compositionally biased region" description="Polar residues" evidence="10">
    <location>
        <begin position="142"/>
        <end position="167"/>
    </location>
</feature>
<dbReference type="SUPFAM" id="SSF82708">
    <property type="entry name" value="R3H domain"/>
    <property type="match status" value="1"/>
</dbReference>
<evidence type="ECO:0000256" key="3">
    <source>
        <dbReference type="ARBA" id="ARBA00022723"/>
    </source>
</evidence>
<dbReference type="InterPro" id="IPR000967">
    <property type="entry name" value="Znf_NFX1"/>
</dbReference>
<dbReference type="PANTHER" id="PTHR12360:SF12">
    <property type="entry name" value="TRANSCRIPTIONAL REPRESSOR NF-X1"/>
    <property type="match status" value="1"/>
</dbReference>
<evidence type="ECO:0000256" key="2">
    <source>
        <dbReference type="ARBA" id="ARBA00007269"/>
    </source>
</evidence>
<feature type="compositionally biased region" description="Low complexity" evidence="10">
    <location>
        <begin position="44"/>
        <end position="53"/>
    </location>
</feature>
<dbReference type="Pfam" id="PF01422">
    <property type="entry name" value="zf-NF-X1"/>
    <property type="match status" value="4"/>
</dbReference>
<dbReference type="GO" id="GO:0000977">
    <property type="term" value="F:RNA polymerase II transcription regulatory region sequence-specific DNA binding"/>
    <property type="evidence" value="ECO:0007669"/>
    <property type="project" value="TreeGrafter"/>
</dbReference>
<comment type="subcellular location">
    <subcellularLocation>
        <location evidence="1">Nucleus</location>
    </subcellularLocation>
</comment>
<evidence type="ECO:0000256" key="1">
    <source>
        <dbReference type="ARBA" id="ARBA00004123"/>
    </source>
</evidence>
<evidence type="ECO:0000313" key="13">
    <source>
        <dbReference type="Proteomes" id="UP000738359"/>
    </source>
</evidence>
<evidence type="ECO:0000256" key="10">
    <source>
        <dbReference type="SAM" id="MobiDB-lite"/>
    </source>
</evidence>
<evidence type="ECO:0000256" key="4">
    <source>
        <dbReference type="ARBA" id="ARBA00022737"/>
    </source>
</evidence>
<comment type="caution">
    <text evidence="12">The sequence shown here is derived from an EMBL/GenBank/DDBJ whole genome shotgun (WGS) entry which is preliminary data.</text>
</comment>
<organism evidence="12 13">
    <name type="scientific">Mortierella alpina</name>
    <name type="common">Oleaginous fungus</name>
    <name type="synonym">Mortierella renispora</name>
    <dbReference type="NCBI Taxonomy" id="64518"/>
    <lineage>
        <taxon>Eukaryota</taxon>
        <taxon>Fungi</taxon>
        <taxon>Fungi incertae sedis</taxon>
        <taxon>Mucoromycota</taxon>
        <taxon>Mortierellomycotina</taxon>
        <taxon>Mortierellomycetes</taxon>
        <taxon>Mortierellales</taxon>
        <taxon>Mortierellaceae</taxon>
        <taxon>Mortierella</taxon>
    </lineage>
</organism>